<evidence type="ECO:0000313" key="5">
    <source>
        <dbReference type="Proteomes" id="UP000663833"/>
    </source>
</evidence>
<proteinExistence type="predicted"/>
<dbReference type="Proteomes" id="UP000663865">
    <property type="component" value="Unassembled WGS sequence"/>
</dbReference>
<evidence type="ECO:0000313" key="4">
    <source>
        <dbReference type="EMBL" id="CAF3509201.1"/>
    </source>
</evidence>
<gene>
    <name evidence="3" type="ORF">GRG538_LOCUS5143</name>
    <name evidence="4" type="ORF">KIK155_LOCUS16248</name>
    <name evidence="2" type="ORF">LUA448_LOCUS4600</name>
</gene>
<feature type="chain" id="PRO_5036232039" evidence="1">
    <location>
        <begin position="21"/>
        <end position="371"/>
    </location>
</feature>
<reference evidence="2" key="1">
    <citation type="submission" date="2021-02" db="EMBL/GenBank/DDBJ databases">
        <authorList>
            <person name="Nowell W R."/>
        </authorList>
    </citation>
    <scope>NUCLEOTIDE SEQUENCE</scope>
</reference>
<dbReference type="AlphaFoldDB" id="A0A817RJM3"/>
<dbReference type="EMBL" id="CAJNYT010000389">
    <property type="protein sequence ID" value="CAF3346842.1"/>
    <property type="molecule type" value="Genomic_DNA"/>
</dbReference>
<protein>
    <submittedName>
        <fullName evidence="2">Uncharacterized protein</fullName>
    </submittedName>
</protein>
<accession>A0A817RJM3</accession>
<comment type="caution">
    <text evidence="2">The sequence shown here is derived from an EMBL/GenBank/DDBJ whole genome shotgun (WGS) entry which is preliminary data.</text>
</comment>
<evidence type="ECO:0000256" key="1">
    <source>
        <dbReference type="SAM" id="SignalP"/>
    </source>
</evidence>
<keyword evidence="1" id="KW-0732">Signal</keyword>
<evidence type="ECO:0000313" key="3">
    <source>
        <dbReference type="EMBL" id="CAF3346842.1"/>
    </source>
</evidence>
<dbReference type="Proteomes" id="UP000663833">
    <property type="component" value="Unassembled WGS sequence"/>
</dbReference>
<dbReference type="Proteomes" id="UP000663872">
    <property type="component" value="Unassembled WGS sequence"/>
</dbReference>
<evidence type="ECO:0000313" key="2">
    <source>
        <dbReference type="EMBL" id="CAF3246944.1"/>
    </source>
</evidence>
<dbReference type="EMBL" id="CAJNYV010002896">
    <property type="protein sequence ID" value="CAF3509201.1"/>
    <property type="molecule type" value="Genomic_DNA"/>
</dbReference>
<name>A0A817RJM3_9BILA</name>
<dbReference type="PANTHER" id="PTHR33488:SF2">
    <property type="entry name" value="EARLY ENDOSOME ANTIGEN 1-LIKE"/>
    <property type="match status" value="1"/>
</dbReference>
<sequence length="371" mass="41421">MNMLSIFLTIAILLIGGIHSAPWDAATFADDEWTEQPTTTTTTTTTTLAPEFDREWEDLILGGPTVVNHLGLFMVLASRADQILQPAAGYQVQHIQNLQSLRATLTQIRLAMQNVFQTARDDHFRAQNSMQQIPEHIKAGLLLIQTAPTDLISKLLPYTMRNVERAADEGSLVTKPALQRFVSIGLLLEELVAVLNSTPSTPTNADYLVEAKSYAADISEQWNLLVDLFRKFSHRADITQTLIKNSFIEPINEAQRTNGFNNISDRTNQLSKLIPASILIDQSSDLLDMMIGTYTVVSNDHMVNQIDAHKSALNIADEQGRGKKQRELWQNILQQSIKVARLAQERQTGFAATSVERNIEYDTYARAAMAT</sequence>
<dbReference type="EMBL" id="CAJNYD010000333">
    <property type="protein sequence ID" value="CAF3246944.1"/>
    <property type="molecule type" value="Genomic_DNA"/>
</dbReference>
<feature type="signal peptide" evidence="1">
    <location>
        <begin position="1"/>
        <end position="20"/>
    </location>
</feature>
<organism evidence="2 5">
    <name type="scientific">Rotaria socialis</name>
    <dbReference type="NCBI Taxonomy" id="392032"/>
    <lineage>
        <taxon>Eukaryota</taxon>
        <taxon>Metazoa</taxon>
        <taxon>Spiralia</taxon>
        <taxon>Gnathifera</taxon>
        <taxon>Rotifera</taxon>
        <taxon>Eurotatoria</taxon>
        <taxon>Bdelloidea</taxon>
        <taxon>Philodinida</taxon>
        <taxon>Philodinidae</taxon>
        <taxon>Rotaria</taxon>
    </lineage>
</organism>
<dbReference type="PANTHER" id="PTHR33488">
    <property type="entry name" value="ZGC:162509"/>
    <property type="match status" value="1"/>
</dbReference>